<feature type="signal peptide" evidence="6">
    <location>
        <begin position="1"/>
        <end position="24"/>
    </location>
</feature>
<keyword evidence="9" id="KW-1185">Reference proteome</keyword>
<dbReference type="InterPro" id="IPR029095">
    <property type="entry name" value="NarX-like_N"/>
</dbReference>
<dbReference type="AlphaFoldDB" id="Q21N44"/>
<evidence type="ECO:0000256" key="1">
    <source>
        <dbReference type="ARBA" id="ARBA00004141"/>
    </source>
</evidence>
<evidence type="ECO:0000256" key="2">
    <source>
        <dbReference type="ARBA" id="ARBA00022692"/>
    </source>
</evidence>
<feature type="coiled-coil region" evidence="5">
    <location>
        <begin position="61"/>
        <end position="88"/>
    </location>
</feature>
<dbReference type="HOGENOM" id="CLU_076817_0_0_6"/>
<gene>
    <name evidence="8" type="ordered locus">Sde_0623</name>
</gene>
<reference evidence="8 9" key="1">
    <citation type="journal article" date="2008" name="PLoS Genet.">
        <title>Complete genome sequence of the complex carbohydrate-degrading marine bacterium, Saccharophagus degradans strain 2-40 T.</title>
        <authorList>
            <person name="Weiner R.M."/>
            <person name="Taylor L.E.II."/>
            <person name="Henrissat B."/>
            <person name="Hauser L."/>
            <person name="Land M."/>
            <person name="Coutinho P.M."/>
            <person name="Rancurel C."/>
            <person name="Saunders E.H."/>
            <person name="Longmire A.G."/>
            <person name="Zhang H."/>
            <person name="Bayer E.A."/>
            <person name="Gilbert H.J."/>
            <person name="Larimer F."/>
            <person name="Zhulin I.B."/>
            <person name="Ekborg N.A."/>
            <person name="Lamed R."/>
            <person name="Richardson P.M."/>
            <person name="Borovok I."/>
            <person name="Hutcheson S."/>
        </authorList>
    </citation>
    <scope>NUCLEOTIDE SEQUENCE [LARGE SCALE GENOMIC DNA]</scope>
    <source>
        <strain evidence="9">2-40 / ATCC 43961 / DSM 17024</strain>
    </source>
</reference>
<evidence type="ECO:0000256" key="6">
    <source>
        <dbReference type="SAM" id="SignalP"/>
    </source>
</evidence>
<evidence type="ECO:0000313" key="8">
    <source>
        <dbReference type="EMBL" id="ABD79885.1"/>
    </source>
</evidence>
<dbReference type="EMBL" id="CP000282">
    <property type="protein sequence ID" value="ABD79885.1"/>
    <property type="molecule type" value="Genomic_DNA"/>
</dbReference>
<dbReference type="GO" id="GO:0016020">
    <property type="term" value="C:membrane"/>
    <property type="evidence" value="ECO:0007669"/>
    <property type="project" value="UniProtKB-SubCell"/>
</dbReference>
<sequence>MSVGGCMRFIFLAVFLCVASNGYALTMGQAIDKAGQQRMLSQRIAQSFILTGIQPDNARYKAQLDKAIKQFQENLDTLQANNDAISIRGELLTVRNLWKPFKAVATGPVTKQNAAELLEKSDALLTAAHAYVQKLETLSNHKGAELVNVSGRQRMLSQRIAKHYLAYYWGLESEASLEKLYADLAEYELMLTFLKDSQFNTETIKKKILKTEGHLKYASKGFDGDMSLKGDRLIFVITGTTDTMLHNMNEITHLYASELENTEQVAAF</sequence>
<feature type="domain" description="NarX-like N-terminal" evidence="7">
    <location>
        <begin position="140"/>
        <end position="187"/>
    </location>
</feature>
<keyword evidence="6" id="KW-0732">Signal</keyword>
<feature type="domain" description="NarX-like N-terminal" evidence="7">
    <location>
        <begin position="26"/>
        <end position="114"/>
    </location>
</feature>
<keyword evidence="5" id="KW-0175">Coiled coil</keyword>
<protein>
    <recommendedName>
        <fullName evidence="7">NarX-like N-terminal domain-containing protein</fullName>
    </recommendedName>
</protein>
<accession>Q21N44</accession>
<keyword evidence="4" id="KW-0472">Membrane</keyword>
<evidence type="ECO:0000259" key="7">
    <source>
        <dbReference type="Pfam" id="PF13675"/>
    </source>
</evidence>
<evidence type="ECO:0000256" key="3">
    <source>
        <dbReference type="ARBA" id="ARBA00022989"/>
    </source>
</evidence>
<keyword evidence="3" id="KW-1133">Transmembrane helix</keyword>
<dbReference type="Pfam" id="PF13675">
    <property type="entry name" value="PilJ"/>
    <property type="match status" value="2"/>
</dbReference>
<comment type="subcellular location">
    <subcellularLocation>
        <location evidence="1">Membrane</location>
        <topology evidence="1">Multi-pass membrane protein</topology>
    </subcellularLocation>
</comment>
<organism evidence="8 9">
    <name type="scientific">Saccharophagus degradans (strain 2-40 / ATCC 43961 / DSM 17024)</name>
    <dbReference type="NCBI Taxonomy" id="203122"/>
    <lineage>
        <taxon>Bacteria</taxon>
        <taxon>Pseudomonadati</taxon>
        <taxon>Pseudomonadota</taxon>
        <taxon>Gammaproteobacteria</taxon>
        <taxon>Cellvibrionales</taxon>
        <taxon>Cellvibrionaceae</taxon>
        <taxon>Saccharophagus</taxon>
    </lineage>
</organism>
<name>Q21N44_SACD2</name>
<dbReference type="STRING" id="203122.Sde_0623"/>
<evidence type="ECO:0000256" key="4">
    <source>
        <dbReference type="ARBA" id="ARBA00023136"/>
    </source>
</evidence>
<proteinExistence type="predicted"/>
<keyword evidence="2" id="KW-0812">Transmembrane</keyword>
<dbReference type="Proteomes" id="UP000001947">
    <property type="component" value="Chromosome"/>
</dbReference>
<dbReference type="KEGG" id="sde:Sde_0623"/>
<feature type="chain" id="PRO_5004200266" description="NarX-like N-terminal domain-containing protein" evidence="6">
    <location>
        <begin position="25"/>
        <end position="268"/>
    </location>
</feature>
<evidence type="ECO:0000313" key="9">
    <source>
        <dbReference type="Proteomes" id="UP000001947"/>
    </source>
</evidence>
<evidence type="ECO:0000256" key="5">
    <source>
        <dbReference type="SAM" id="Coils"/>
    </source>
</evidence>
<dbReference type="eggNOG" id="COG3850">
    <property type="taxonomic scope" value="Bacteria"/>
</dbReference>